<evidence type="ECO:0000256" key="2">
    <source>
        <dbReference type="ARBA" id="ARBA00022448"/>
    </source>
</evidence>
<dbReference type="GO" id="GO:0006811">
    <property type="term" value="P:monoatomic ion transport"/>
    <property type="evidence" value="ECO:0007669"/>
    <property type="project" value="UniProtKB-KW"/>
</dbReference>
<feature type="transmembrane region" description="Helical" evidence="10">
    <location>
        <begin position="53"/>
        <end position="77"/>
    </location>
</feature>
<keyword evidence="6 10" id="KW-1133">Transmembrane helix</keyword>
<feature type="transmembrane region" description="Helical" evidence="10">
    <location>
        <begin position="189"/>
        <end position="212"/>
    </location>
</feature>
<keyword evidence="12" id="KW-1185">Reference proteome</keyword>
<evidence type="ECO:0000313" key="12">
    <source>
        <dbReference type="Proteomes" id="UP000244450"/>
    </source>
</evidence>
<dbReference type="InterPro" id="IPR048279">
    <property type="entry name" value="MdtK-like"/>
</dbReference>
<evidence type="ECO:0000313" key="11">
    <source>
        <dbReference type="EMBL" id="PUZ29059.1"/>
    </source>
</evidence>
<evidence type="ECO:0000256" key="4">
    <source>
        <dbReference type="ARBA" id="ARBA00022475"/>
    </source>
</evidence>
<protein>
    <recommendedName>
        <fullName evidence="9">Multidrug-efflux transporter</fullName>
    </recommendedName>
</protein>
<keyword evidence="5 10" id="KW-0812">Transmembrane</keyword>
<feature type="transmembrane region" description="Helical" evidence="10">
    <location>
        <begin position="415"/>
        <end position="433"/>
    </location>
</feature>
<feature type="transmembrane region" description="Helical" evidence="10">
    <location>
        <begin position="355"/>
        <end position="377"/>
    </location>
</feature>
<dbReference type="CDD" id="cd13131">
    <property type="entry name" value="MATE_NorM_like"/>
    <property type="match status" value="1"/>
</dbReference>
<keyword evidence="7" id="KW-0406">Ion transport</keyword>
<feature type="transmembrane region" description="Helical" evidence="10">
    <location>
        <begin position="233"/>
        <end position="265"/>
    </location>
</feature>
<comment type="subcellular location">
    <subcellularLocation>
        <location evidence="1">Cell membrane</location>
        <topology evidence="1">Multi-pass membrane protein</topology>
    </subcellularLocation>
</comment>
<evidence type="ECO:0000256" key="5">
    <source>
        <dbReference type="ARBA" id="ARBA00022692"/>
    </source>
</evidence>
<dbReference type="GO" id="GO:0015297">
    <property type="term" value="F:antiporter activity"/>
    <property type="evidence" value="ECO:0007669"/>
    <property type="project" value="UniProtKB-KW"/>
</dbReference>
<evidence type="ECO:0000256" key="9">
    <source>
        <dbReference type="ARBA" id="ARBA00031636"/>
    </source>
</evidence>
<reference evidence="11 12" key="1">
    <citation type="submission" date="2018-04" db="EMBL/GenBank/DDBJ databases">
        <title>Chitinophaga fuyangensis sp. nov., isolated from soil in a chemical factory.</title>
        <authorList>
            <person name="Chen K."/>
        </authorList>
    </citation>
    <scope>NUCLEOTIDE SEQUENCE [LARGE SCALE GENOMIC DNA]</scope>
    <source>
        <strain evidence="11 12">LY-1</strain>
    </source>
</reference>
<dbReference type="AlphaFoldDB" id="A0A2T7BN33"/>
<dbReference type="PANTHER" id="PTHR43298:SF2">
    <property type="entry name" value="FMN_FAD EXPORTER YEEO-RELATED"/>
    <property type="match status" value="1"/>
</dbReference>
<feature type="transmembrane region" description="Helical" evidence="10">
    <location>
        <begin position="271"/>
        <end position="294"/>
    </location>
</feature>
<proteinExistence type="predicted"/>
<feature type="transmembrane region" description="Helical" evidence="10">
    <location>
        <begin position="163"/>
        <end position="183"/>
    </location>
</feature>
<evidence type="ECO:0000256" key="10">
    <source>
        <dbReference type="SAM" id="Phobius"/>
    </source>
</evidence>
<evidence type="ECO:0000256" key="3">
    <source>
        <dbReference type="ARBA" id="ARBA00022449"/>
    </source>
</evidence>
<keyword evidence="3" id="KW-0050">Antiport</keyword>
<gene>
    <name evidence="11" type="ORF">DCC81_06205</name>
</gene>
<feature type="transmembrane region" description="Helical" evidence="10">
    <location>
        <begin position="89"/>
        <end position="113"/>
    </location>
</feature>
<dbReference type="Proteomes" id="UP000244450">
    <property type="component" value="Unassembled WGS sequence"/>
</dbReference>
<name>A0A2T7BN33_9BACT</name>
<dbReference type="PIRSF" id="PIRSF006603">
    <property type="entry name" value="DinF"/>
    <property type="match status" value="1"/>
</dbReference>
<dbReference type="NCBIfam" id="TIGR00797">
    <property type="entry name" value="matE"/>
    <property type="match status" value="1"/>
</dbReference>
<dbReference type="EMBL" id="QCYK01000001">
    <property type="protein sequence ID" value="PUZ29059.1"/>
    <property type="molecule type" value="Genomic_DNA"/>
</dbReference>
<organism evidence="11 12">
    <name type="scientific">Chitinophaga parva</name>
    <dbReference type="NCBI Taxonomy" id="2169414"/>
    <lineage>
        <taxon>Bacteria</taxon>
        <taxon>Pseudomonadati</taxon>
        <taxon>Bacteroidota</taxon>
        <taxon>Chitinophagia</taxon>
        <taxon>Chitinophagales</taxon>
        <taxon>Chitinophagaceae</taxon>
        <taxon>Chitinophaga</taxon>
    </lineage>
</organism>
<dbReference type="InterPro" id="IPR050222">
    <property type="entry name" value="MATE_MdtK"/>
</dbReference>
<evidence type="ECO:0000256" key="7">
    <source>
        <dbReference type="ARBA" id="ARBA00023065"/>
    </source>
</evidence>
<dbReference type="OrthoDB" id="9780160at2"/>
<dbReference type="GO" id="GO:0042910">
    <property type="term" value="F:xenobiotic transmembrane transporter activity"/>
    <property type="evidence" value="ECO:0007669"/>
    <property type="project" value="InterPro"/>
</dbReference>
<sequence length="447" mass="48453">MKQLYANYRHHYKENFRLAYPVVISQLGHTLVQLSDSIIIGHTGDVPLAAVSLGVSIFTVFLVGGLGISYGLTPLIAQADGGGDRPACGYFLQHSLVINLLTGLLLCGVLMVLSYNMGFLHEPPIVATEAAPFLRLLGASMIPLMFFQTFRQFTEGLGFTRQAMNITIVGNVINIVLGVTLVYGFKLGVVGVGIATFTDRVLMGVAMCYYVLRNQRFKPYLVGVQLKNFSRKVAWRILGIGAPVGLQSVFEVSAFSGAAIMVGWIGVADLAAHQIAISLASMTFMAASGISAAAGIKSGNFLGRRNFPELRRSAIASYHMVLLFMGCTAILFMLLRHVLPGFYIQDPVVEPIAAHLLLIAAFFQLFDGTQVVGLGILRGMGDVKVPTVITLFAYWGFALPVGYWLGIQLGWGVGGIWWGLLLGLLASSVLVFIRFHFRTRRLAAAQV</sequence>
<evidence type="ECO:0000256" key="8">
    <source>
        <dbReference type="ARBA" id="ARBA00023136"/>
    </source>
</evidence>
<feature type="transmembrane region" description="Helical" evidence="10">
    <location>
        <begin position="389"/>
        <end position="409"/>
    </location>
</feature>
<accession>A0A2T7BN33</accession>
<evidence type="ECO:0000256" key="1">
    <source>
        <dbReference type="ARBA" id="ARBA00004651"/>
    </source>
</evidence>
<feature type="transmembrane region" description="Helical" evidence="10">
    <location>
        <begin position="315"/>
        <end position="335"/>
    </location>
</feature>
<evidence type="ECO:0000256" key="6">
    <source>
        <dbReference type="ARBA" id="ARBA00022989"/>
    </source>
</evidence>
<keyword evidence="2" id="KW-0813">Transport</keyword>
<dbReference type="RefSeq" id="WP_108685698.1">
    <property type="nucleotide sequence ID" value="NZ_QCYK01000001.1"/>
</dbReference>
<feature type="transmembrane region" description="Helical" evidence="10">
    <location>
        <begin position="133"/>
        <end position="151"/>
    </location>
</feature>
<keyword evidence="8 10" id="KW-0472">Membrane</keyword>
<dbReference type="PANTHER" id="PTHR43298">
    <property type="entry name" value="MULTIDRUG RESISTANCE PROTEIN NORM-RELATED"/>
    <property type="match status" value="1"/>
</dbReference>
<dbReference type="Pfam" id="PF01554">
    <property type="entry name" value="MatE"/>
    <property type="match status" value="2"/>
</dbReference>
<dbReference type="GO" id="GO:0005886">
    <property type="term" value="C:plasma membrane"/>
    <property type="evidence" value="ECO:0007669"/>
    <property type="project" value="UniProtKB-SubCell"/>
</dbReference>
<keyword evidence="4" id="KW-1003">Cell membrane</keyword>
<comment type="caution">
    <text evidence="11">The sequence shown here is derived from an EMBL/GenBank/DDBJ whole genome shotgun (WGS) entry which is preliminary data.</text>
</comment>
<dbReference type="InterPro" id="IPR002528">
    <property type="entry name" value="MATE_fam"/>
</dbReference>